<reference evidence="2" key="1">
    <citation type="submission" date="2020-10" db="EMBL/GenBank/DDBJ databases">
        <authorList>
            <person name="Gilroy R."/>
        </authorList>
    </citation>
    <scope>NUCLEOTIDE SEQUENCE</scope>
    <source>
        <strain evidence="2">CHK189-12415</strain>
    </source>
</reference>
<dbReference type="Proteomes" id="UP000824241">
    <property type="component" value="Unassembled WGS sequence"/>
</dbReference>
<dbReference type="Pfam" id="PF00381">
    <property type="entry name" value="PTS-HPr"/>
    <property type="match status" value="1"/>
</dbReference>
<proteinExistence type="predicted"/>
<evidence type="ECO:0000259" key="1">
    <source>
        <dbReference type="PROSITE" id="PS51350"/>
    </source>
</evidence>
<comment type="caution">
    <text evidence="2">The sequence shown here is derived from an EMBL/GenBank/DDBJ whole genome shotgun (WGS) entry which is preliminary data.</text>
</comment>
<protein>
    <submittedName>
        <fullName evidence="2">HPr family phosphocarrier protein</fullName>
    </submittedName>
</protein>
<dbReference type="SUPFAM" id="SSF55594">
    <property type="entry name" value="HPr-like"/>
    <property type="match status" value="1"/>
</dbReference>
<name>A0A9D1DVP9_9FIRM</name>
<organism evidence="2 3">
    <name type="scientific">Candidatus Faecivivens stercoravium</name>
    <dbReference type="NCBI Taxonomy" id="2840803"/>
    <lineage>
        <taxon>Bacteria</taxon>
        <taxon>Bacillati</taxon>
        <taxon>Bacillota</taxon>
        <taxon>Clostridia</taxon>
        <taxon>Eubacteriales</taxon>
        <taxon>Oscillospiraceae</taxon>
        <taxon>Oscillospiraceae incertae sedis</taxon>
        <taxon>Candidatus Faecivivens</taxon>
    </lineage>
</organism>
<dbReference type="InterPro" id="IPR035895">
    <property type="entry name" value="HPr-like_sf"/>
</dbReference>
<evidence type="ECO:0000313" key="2">
    <source>
        <dbReference type="EMBL" id="HIR59999.1"/>
    </source>
</evidence>
<feature type="domain" description="HPr" evidence="1">
    <location>
        <begin position="1"/>
        <end position="76"/>
    </location>
</feature>
<dbReference type="EMBL" id="DVHA01000010">
    <property type="protein sequence ID" value="HIR59999.1"/>
    <property type="molecule type" value="Genomic_DNA"/>
</dbReference>
<gene>
    <name evidence="2" type="ORF">IAB37_00260</name>
</gene>
<dbReference type="PROSITE" id="PS51350">
    <property type="entry name" value="PTS_HPR_DOM"/>
    <property type="match status" value="1"/>
</dbReference>
<dbReference type="InterPro" id="IPR000032">
    <property type="entry name" value="HPr-like"/>
</dbReference>
<evidence type="ECO:0000313" key="3">
    <source>
        <dbReference type="Proteomes" id="UP000824241"/>
    </source>
</evidence>
<sequence length="76" mass="8336">MRICKVKLNAFGEIRAFVEAASNFDDAVDIVSGVHKVNAKSLLGLLTLDLSRPVEIRVHGDHPEKFVSVIDSYLVA</sequence>
<dbReference type="AlphaFoldDB" id="A0A9D1DVP9"/>
<reference evidence="2" key="2">
    <citation type="journal article" date="2021" name="PeerJ">
        <title>Extensive microbial diversity within the chicken gut microbiome revealed by metagenomics and culture.</title>
        <authorList>
            <person name="Gilroy R."/>
            <person name="Ravi A."/>
            <person name="Getino M."/>
            <person name="Pursley I."/>
            <person name="Horton D.L."/>
            <person name="Alikhan N.F."/>
            <person name="Baker D."/>
            <person name="Gharbi K."/>
            <person name="Hall N."/>
            <person name="Watson M."/>
            <person name="Adriaenssens E.M."/>
            <person name="Foster-Nyarko E."/>
            <person name="Jarju S."/>
            <person name="Secka A."/>
            <person name="Antonio M."/>
            <person name="Oren A."/>
            <person name="Chaudhuri R.R."/>
            <person name="La Ragione R."/>
            <person name="Hildebrand F."/>
            <person name="Pallen M.J."/>
        </authorList>
    </citation>
    <scope>NUCLEOTIDE SEQUENCE</scope>
    <source>
        <strain evidence="2">CHK189-12415</strain>
    </source>
</reference>
<dbReference type="Gene3D" id="3.30.1340.10">
    <property type="entry name" value="HPr-like"/>
    <property type="match status" value="1"/>
</dbReference>
<accession>A0A9D1DVP9</accession>